<organism evidence="13 14">
    <name type="scientific">Pseudonocardia nematodicida</name>
    <dbReference type="NCBI Taxonomy" id="1206997"/>
    <lineage>
        <taxon>Bacteria</taxon>
        <taxon>Bacillati</taxon>
        <taxon>Actinomycetota</taxon>
        <taxon>Actinomycetes</taxon>
        <taxon>Pseudonocardiales</taxon>
        <taxon>Pseudonocardiaceae</taxon>
        <taxon>Pseudonocardia</taxon>
    </lineage>
</organism>
<evidence type="ECO:0000313" key="14">
    <source>
        <dbReference type="Proteomes" id="UP001494902"/>
    </source>
</evidence>
<feature type="domain" description="Nudix hydrolase" evidence="12">
    <location>
        <begin position="146"/>
        <end position="271"/>
    </location>
</feature>
<dbReference type="PANTHER" id="PTHR47707:SF1">
    <property type="entry name" value="NUDIX HYDROLASE FAMILY PROTEIN"/>
    <property type="match status" value="1"/>
</dbReference>
<evidence type="ECO:0000256" key="10">
    <source>
        <dbReference type="ARBA" id="ARBA00035861"/>
    </source>
</evidence>
<dbReference type="InterPro" id="IPR047127">
    <property type="entry name" value="MutT-like"/>
</dbReference>
<evidence type="ECO:0000256" key="2">
    <source>
        <dbReference type="ARBA" id="ARBA00005582"/>
    </source>
</evidence>
<dbReference type="EMBL" id="JBEDNQ010000005">
    <property type="protein sequence ID" value="MEQ3551581.1"/>
    <property type="molecule type" value="Genomic_DNA"/>
</dbReference>
<dbReference type="SUPFAM" id="SSF55811">
    <property type="entry name" value="Nudix"/>
    <property type="match status" value="1"/>
</dbReference>
<dbReference type="InterPro" id="IPR000086">
    <property type="entry name" value="NUDIX_hydrolase_dom"/>
</dbReference>
<evidence type="ECO:0000256" key="6">
    <source>
        <dbReference type="ARBA" id="ARBA00022763"/>
    </source>
</evidence>
<evidence type="ECO:0000256" key="7">
    <source>
        <dbReference type="ARBA" id="ARBA00022801"/>
    </source>
</evidence>
<evidence type="ECO:0000256" key="5">
    <source>
        <dbReference type="ARBA" id="ARBA00022723"/>
    </source>
</evidence>
<comment type="similarity">
    <text evidence="2">Belongs to the Nudix hydrolase family.</text>
</comment>
<evidence type="ECO:0000259" key="12">
    <source>
        <dbReference type="PROSITE" id="PS51462"/>
    </source>
</evidence>
<keyword evidence="8" id="KW-0460">Magnesium</keyword>
<evidence type="ECO:0000256" key="1">
    <source>
        <dbReference type="ARBA" id="ARBA00001946"/>
    </source>
</evidence>
<dbReference type="PRINTS" id="PR00502">
    <property type="entry name" value="NUDIXFAMILY"/>
</dbReference>
<comment type="catalytic activity">
    <reaction evidence="10">
        <text>8-oxo-dGTP + H2O = 8-oxo-dGMP + diphosphate + H(+)</text>
        <dbReference type="Rhea" id="RHEA:31575"/>
        <dbReference type="ChEBI" id="CHEBI:15377"/>
        <dbReference type="ChEBI" id="CHEBI:15378"/>
        <dbReference type="ChEBI" id="CHEBI:33019"/>
        <dbReference type="ChEBI" id="CHEBI:63224"/>
        <dbReference type="ChEBI" id="CHEBI:77896"/>
        <dbReference type="EC" id="3.6.1.55"/>
    </reaction>
</comment>
<protein>
    <recommendedName>
        <fullName evidence="11">8-oxo-dGTP diphosphatase</fullName>
        <ecNumber evidence="11">3.6.1.55</ecNumber>
    </recommendedName>
</protein>
<dbReference type="CDD" id="cd03425">
    <property type="entry name" value="NUDIX_MutT_NudA_like"/>
    <property type="match status" value="1"/>
</dbReference>
<evidence type="ECO:0000256" key="8">
    <source>
        <dbReference type="ARBA" id="ARBA00022842"/>
    </source>
</evidence>
<keyword evidence="3" id="KW-0515">Mutator protein</keyword>
<keyword evidence="7" id="KW-0378">Hydrolase</keyword>
<dbReference type="Pfam" id="PF00293">
    <property type="entry name" value="NUDIX"/>
    <property type="match status" value="1"/>
</dbReference>
<dbReference type="InterPro" id="IPR015797">
    <property type="entry name" value="NUDIX_hydrolase-like_dom_sf"/>
</dbReference>
<keyword evidence="6" id="KW-0227">DNA damage</keyword>
<keyword evidence="4" id="KW-0235">DNA replication</keyword>
<accession>A0ABV1KAT1</accession>
<dbReference type="RefSeq" id="WP_349298656.1">
    <property type="nucleotide sequence ID" value="NZ_JBEDNQ010000005.1"/>
</dbReference>
<evidence type="ECO:0000256" key="3">
    <source>
        <dbReference type="ARBA" id="ARBA00022457"/>
    </source>
</evidence>
<dbReference type="Gene3D" id="3.90.79.10">
    <property type="entry name" value="Nucleoside Triphosphate Pyrophosphohydrolase"/>
    <property type="match status" value="1"/>
</dbReference>
<dbReference type="PROSITE" id="PS51462">
    <property type="entry name" value="NUDIX"/>
    <property type="match status" value="1"/>
</dbReference>
<gene>
    <name evidence="13" type="ORF">WIS52_13990</name>
</gene>
<comment type="caution">
    <text evidence="13">The sequence shown here is derived from an EMBL/GenBank/DDBJ whole genome shotgun (WGS) entry which is preliminary data.</text>
</comment>
<dbReference type="InterPro" id="IPR020476">
    <property type="entry name" value="Nudix_hydrolase"/>
</dbReference>
<dbReference type="Proteomes" id="UP001494902">
    <property type="component" value="Unassembled WGS sequence"/>
</dbReference>
<reference evidence="13 14" key="1">
    <citation type="submission" date="2024-03" db="EMBL/GenBank/DDBJ databases">
        <title>Draft genome sequence of Pseudonocardia nematodicida JCM 31783.</title>
        <authorList>
            <person name="Butdee W."/>
            <person name="Duangmal K."/>
        </authorList>
    </citation>
    <scope>NUCLEOTIDE SEQUENCE [LARGE SCALE GENOMIC DNA]</scope>
    <source>
        <strain evidence="13 14">JCM 31783</strain>
    </source>
</reference>
<dbReference type="SUPFAM" id="SSF55961">
    <property type="entry name" value="Bet v1-like"/>
    <property type="match status" value="1"/>
</dbReference>
<evidence type="ECO:0000256" key="9">
    <source>
        <dbReference type="ARBA" id="ARBA00023204"/>
    </source>
</evidence>
<dbReference type="InterPro" id="IPR023393">
    <property type="entry name" value="START-like_dom_sf"/>
</dbReference>
<comment type="cofactor">
    <cofactor evidence="1">
        <name>Mg(2+)</name>
        <dbReference type="ChEBI" id="CHEBI:18420"/>
    </cofactor>
</comment>
<evidence type="ECO:0000256" key="4">
    <source>
        <dbReference type="ARBA" id="ARBA00022705"/>
    </source>
</evidence>
<dbReference type="PANTHER" id="PTHR47707">
    <property type="entry name" value="8-OXO-DGTP DIPHOSPHATASE"/>
    <property type="match status" value="1"/>
</dbReference>
<evidence type="ECO:0000313" key="13">
    <source>
        <dbReference type="EMBL" id="MEQ3551581.1"/>
    </source>
</evidence>
<proteinExistence type="inferred from homology"/>
<name>A0ABV1KAT1_9PSEU</name>
<sequence>MPVISLDHHVDGSPRLVAGVLRETGPAAAALARVGAGFGSPVRLLVAGDEVRVTLPGGLLGCRTRITRAGTDGLWSELAAGPVTALRHATRLAAAGTGTTVHDELSWTPPLGAAGRLSDPVLRRFARRLLAARREVLTARVAELARAPVVVGAAVVRDGRVLVAQRSYPAELAGRWELPGGGVEPGETESDALVRECAEELGARVTPGRRVGTDLPIGRRVVRIHRARLDPGSPEPEAREHRALRWVGPGEVAALGWLDADRAVVADLVDLLRR</sequence>
<dbReference type="Gene3D" id="3.30.530.20">
    <property type="match status" value="1"/>
</dbReference>
<evidence type="ECO:0000256" key="11">
    <source>
        <dbReference type="ARBA" id="ARBA00038905"/>
    </source>
</evidence>
<keyword evidence="14" id="KW-1185">Reference proteome</keyword>
<dbReference type="EC" id="3.6.1.55" evidence="11"/>
<keyword evidence="5" id="KW-0479">Metal-binding</keyword>
<keyword evidence="9" id="KW-0234">DNA repair</keyword>